<accession>A0A4Q2J4S8</accession>
<dbReference type="InterPro" id="IPR032106">
    <property type="entry name" value="2-oxogl_dehyd_N"/>
</dbReference>
<feature type="compositionally biased region" description="Low complexity" evidence="1">
    <location>
        <begin position="43"/>
        <end position="89"/>
    </location>
</feature>
<feature type="region of interest" description="Disordered" evidence="1">
    <location>
        <begin position="38"/>
        <end position="89"/>
    </location>
</feature>
<dbReference type="AlphaFoldDB" id="A0A4Q2J4S8"/>
<feature type="domain" description="2-oxoglutarate dehydrogenase E1 component N-terminal" evidence="2">
    <location>
        <begin position="1"/>
        <end position="34"/>
    </location>
</feature>
<evidence type="ECO:0000259" key="2">
    <source>
        <dbReference type="Pfam" id="PF16078"/>
    </source>
</evidence>
<gene>
    <name evidence="3" type="ORF">ESO86_16735</name>
</gene>
<protein>
    <recommendedName>
        <fullName evidence="2">2-oxoglutarate dehydrogenase E1 component N-terminal domain-containing protein</fullName>
    </recommendedName>
</protein>
<evidence type="ECO:0000256" key="1">
    <source>
        <dbReference type="SAM" id="MobiDB-lite"/>
    </source>
</evidence>
<comment type="caution">
    <text evidence="3">The sequence shown here is derived from an EMBL/GenBank/DDBJ whole genome shotgun (WGS) entry which is preliminary data.</text>
</comment>
<dbReference type="Pfam" id="PF16078">
    <property type="entry name" value="2-oxogl_dehyd_N"/>
    <property type="match status" value="1"/>
</dbReference>
<keyword evidence="4" id="KW-1185">Reference proteome</keyword>
<name>A0A4Q2J4S8_9MICO</name>
<reference evidence="3 4" key="1">
    <citation type="submission" date="2019-01" db="EMBL/GenBank/DDBJ databases">
        <authorList>
            <person name="Li J."/>
        </authorList>
    </citation>
    <scope>NUCLEOTIDE SEQUENCE [LARGE SCALE GENOMIC DNA]</scope>
    <source>
        <strain evidence="3 4">CGMCC 4.7180</strain>
    </source>
</reference>
<sequence length="89" mass="9487">MFGANEWLVDEMYERFLADPSSVDETWREVLEHYRQVRTGESAATPATTPAMPDETALHSAASEQADAAPTAPADQPAPSAAPAAPTSE</sequence>
<evidence type="ECO:0000313" key="4">
    <source>
        <dbReference type="Proteomes" id="UP000292881"/>
    </source>
</evidence>
<organism evidence="3 4">
    <name type="scientific">Agromyces binzhouensis</name>
    <dbReference type="NCBI Taxonomy" id="1817495"/>
    <lineage>
        <taxon>Bacteria</taxon>
        <taxon>Bacillati</taxon>
        <taxon>Actinomycetota</taxon>
        <taxon>Actinomycetes</taxon>
        <taxon>Micrococcales</taxon>
        <taxon>Microbacteriaceae</taxon>
        <taxon>Agromyces</taxon>
    </lineage>
</organism>
<dbReference type="Proteomes" id="UP000292881">
    <property type="component" value="Unassembled WGS sequence"/>
</dbReference>
<dbReference type="RefSeq" id="WP_242492429.1">
    <property type="nucleotide sequence ID" value="NZ_SDPL01000560.1"/>
</dbReference>
<feature type="non-terminal residue" evidence="3">
    <location>
        <position position="89"/>
    </location>
</feature>
<evidence type="ECO:0000313" key="3">
    <source>
        <dbReference type="EMBL" id="RXZ40970.1"/>
    </source>
</evidence>
<proteinExistence type="predicted"/>
<dbReference type="EMBL" id="SDPL01000560">
    <property type="protein sequence ID" value="RXZ40970.1"/>
    <property type="molecule type" value="Genomic_DNA"/>
</dbReference>